<dbReference type="EMBL" id="JALNMJ010000015">
    <property type="protein sequence ID" value="MCK7614431.1"/>
    <property type="molecule type" value="Genomic_DNA"/>
</dbReference>
<reference evidence="1" key="1">
    <citation type="submission" date="2022-04" db="EMBL/GenBank/DDBJ databases">
        <title>Roseibium sp. CAU 1639 isolated from mud.</title>
        <authorList>
            <person name="Kim W."/>
        </authorList>
    </citation>
    <scope>NUCLEOTIDE SEQUENCE</scope>
    <source>
        <strain evidence="1">CAU 1639</strain>
    </source>
</reference>
<dbReference type="RefSeq" id="WP_248156985.1">
    <property type="nucleotide sequence ID" value="NZ_JALNMJ010000015.1"/>
</dbReference>
<accession>A0ABT0GYC6</accession>
<organism evidence="1 2">
    <name type="scientific">Roseibium sediminicola</name>
    <dbReference type="NCBI Taxonomy" id="2933272"/>
    <lineage>
        <taxon>Bacteria</taxon>
        <taxon>Pseudomonadati</taxon>
        <taxon>Pseudomonadota</taxon>
        <taxon>Alphaproteobacteria</taxon>
        <taxon>Hyphomicrobiales</taxon>
        <taxon>Stappiaceae</taxon>
        <taxon>Roseibium</taxon>
    </lineage>
</organism>
<evidence type="ECO:0000313" key="2">
    <source>
        <dbReference type="Proteomes" id="UP001431221"/>
    </source>
</evidence>
<sequence>MQNNEPFENETPLAFVERADTMGLPDETINSILRRHSGLSDDREIQALKLKSRVFWERFFTEHVRGIHERGGSRYAAVNFIARKNGQAGQERLTATQIDALVDAVGAWQR</sequence>
<evidence type="ECO:0000313" key="1">
    <source>
        <dbReference type="EMBL" id="MCK7614431.1"/>
    </source>
</evidence>
<protein>
    <submittedName>
        <fullName evidence="1">Uncharacterized protein</fullName>
    </submittedName>
</protein>
<comment type="caution">
    <text evidence="1">The sequence shown here is derived from an EMBL/GenBank/DDBJ whole genome shotgun (WGS) entry which is preliminary data.</text>
</comment>
<gene>
    <name evidence="1" type="ORF">M0H32_19850</name>
</gene>
<dbReference type="Proteomes" id="UP001431221">
    <property type="component" value="Unassembled WGS sequence"/>
</dbReference>
<name>A0ABT0GYC6_9HYPH</name>
<proteinExistence type="predicted"/>
<keyword evidence="2" id="KW-1185">Reference proteome</keyword>